<evidence type="ECO:0000256" key="8">
    <source>
        <dbReference type="RuleBase" id="RU368092"/>
    </source>
</evidence>
<evidence type="ECO:0000313" key="10">
    <source>
        <dbReference type="EMBL" id="MCG5030388.1"/>
    </source>
</evidence>
<dbReference type="Pfam" id="PF22629">
    <property type="entry name" value="ACT_AHAS_ss"/>
    <property type="match status" value="1"/>
</dbReference>
<dbReference type="PANTHER" id="PTHR30239">
    <property type="entry name" value="ACETOLACTATE SYNTHASE SMALL SUBUNIT"/>
    <property type="match status" value="1"/>
</dbReference>
<comment type="pathway">
    <text evidence="1 8">Amino-acid biosynthesis; L-isoleucine biosynthesis; L-isoleucine from 2-oxobutanoate: step 1/4.</text>
</comment>
<evidence type="ECO:0000259" key="9">
    <source>
        <dbReference type="PROSITE" id="PS51671"/>
    </source>
</evidence>
<organism evidence="10 11">
    <name type="scientific">Mesosutterella porci</name>
    <dbReference type="NCBI Taxonomy" id="2915351"/>
    <lineage>
        <taxon>Bacteria</taxon>
        <taxon>Pseudomonadati</taxon>
        <taxon>Pseudomonadota</taxon>
        <taxon>Betaproteobacteria</taxon>
        <taxon>Burkholderiales</taxon>
        <taxon>Sutterellaceae</taxon>
        <taxon>Mesosutterella</taxon>
    </lineage>
</organism>
<dbReference type="Gene3D" id="3.30.70.260">
    <property type="match status" value="1"/>
</dbReference>
<evidence type="ECO:0000256" key="1">
    <source>
        <dbReference type="ARBA" id="ARBA00004974"/>
    </source>
</evidence>
<keyword evidence="5 8" id="KW-0028">Amino-acid biosynthesis</keyword>
<comment type="caution">
    <text evidence="10">The sequence shown here is derived from an EMBL/GenBank/DDBJ whole genome shotgun (WGS) entry which is preliminary data.</text>
</comment>
<dbReference type="InterPro" id="IPR004789">
    <property type="entry name" value="Acetalactate_synth_ssu"/>
</dbReference>
<dbReference type="Pfam" id="PF10369">
    <property type="entry name" value="ALS_ss_C"/>
    <property type="match status" value="1"/>
</dbReference>
<keyword evidence="8 10" id="KW-0808">Transferase</keyword>
<dbReference type="PANTHER" id="PTHR30239:SF0">
    <property type="entry name" value="ACETOLACTATE SYNTHASE SMALL SUBUNIT 1, CHLOROPLASTIC"/>
    <property type="match status" value="1"/>
</dbReference>
<keyword evidence="11" id="KW-1185">Reference proteome</keyword>
<evidence type="ECO:0000313" key="11">
    <source>
        <dbReference type="Proteomes" id="UP001297600"/>
    </source>
</evidence>
<feature type="domain" description="ACT" evidence="9">
    <location>
        <begin position="7"/>
        <end position="81"/>
    </location>
</feature>
<dbReference type="InterPro" id="IPR054480">
    <property type="entry name" value="AHAS_small-like_ACT"/>
</dbReference>
<keyword evidence="6 8" id="KW-0100">Branched-chain amino acid biosynthesis</keyword>
<protein>
    <recommendedName>
        <fullName evidence="8">Acetolactate synthase small subunit</fullName>
        <shortName evidence="8">AHAS</shortName>
        <shortName evidence="8">ALS</shortName>
        <ecNumber evidence="8">2.2.1.6</ecNumber>
    </recommendedName>
    <alternativeName>
        <fullName evidence="8">Acetohydroxy-acid synthase small subunit</fullName>
    </alternativeName>
</protein>
<dbReference type="Gene3D" id="3.30.70.1150">
    <property type="entry name" value="ACT-like. Chain A, domain 2"/>
    <property type="match status" value="1"/>
</dbReference>
<gene>
    <name evidence="10" type="primary">ilvN</name>
    <name evidence="10" type="ORF">MAF45_02865</name>
</gene>
<accession>A0ABS9MP41</accession>
<dbReference type="InterPro" id="IPR039557">
    <property type="entry name" value="AHAS_ACT"/>
</dbReference>
<reference evidence="10 11" key="1">
    <citation type="submission" date="2022-02" db="EMBL/GenBank/DDBJ databases">
        <title>Mesosutterella porci, a novel member of the family Sutterellaceae from pig feces.</title>
        <authorList>
            <person name="Wylensek D."/>
            <person name="Clavel T."/>
        </authorList>
    </citation>
    <scope>NUCLEOTIDE SEQUENCE [LARGE SCALE GENOMIC DNA]</scope>
    <source>
        <strain evidence="11">oilRF-744-wt-GAM-9</strain>
    </source>
</reference>
<sequence length="166" mass="18338">MTSERHVLSVLLENKAGALSRVVGLFSARGYNIDSLTVAPTERPDFSRMTIVSHGDADLLEQITKHLNKLIEVLKVVDLTEAPYAERDLMLVKVRASGRERDEMMRLADIFRGHIVDVTDKSFTIEITGDSGKLDAFLAAIDPKQVLETVRSGVLGIGRGEHILKV</sequence>
<dbReference type="EMBL" id="JAKNCT010000003">
    <property type="protein sequence ID" value="MCG5030388.1"/>
    <property type="molecule type" value="Genomic_DNA"/>
</dbReference>
<dbReference type="RefSeq" id="WP_237978045.1">
    <property type="nucleotide sequence ID" value="NZ_JAKNCT010000003.1"/>
</dbReference>
<dbReference type="InterPro" id="IPR045865">
    <property type="entry name" value="ACT-like_dom_sf"/>
</dbReference>
<comment type="pathway">
    <text evidence="2 8">Amino-acid biosynthesis; L-valine biosynthesis; L-valine from pyruvate: step 1/4.</text>
</comment>
<comment type="similarity">
    <text evidence="3 8">Belongs to the acetolactate synthase small subunit family.</text>
</comment>
<evidence type="ECO:0000256" key="2">
    <source>
        <dbReference type="ARBA" id="ARBA00005025"/>
    </source>
</evidence>
<dbReference type="GO" id="GO:0003984">
    <property type="term" value="F:acetolactate synthase activity"/>
    <property type="evidence" value="ECO:0007669"/>
    <property type="project" value="UniProtKB-EC"/>
</dbReference>
<comment type="subunit">
    <text evidence="4 8">Dimer of large and small chains.</text>
</comment>
<evidence type="ECO:0000256" key="5">
    <source>
        <dbReference type="ARBA" id="ARBA00022605"/>
    </source>
</evidence>
<comment type="catalytic activity">
    <reaction evidence="7 8">
        <text>2 pyruvate + H(+) = (2S)-2-acetolactate + CO2</text>
        <dbReference type="Rhea" id="RHEA:25249"/>
        <dbReference type="ChEBI" id="CHEBI:15361"/>
        <dbReference type="ChEBI" id="CHEBI:15378"/>
        <dbReference type="ChEBI" id="CHEBI:16526"/>
        <dbReference type="ChEBI" id="CHEBI:58476"/>
        <dbReference type="EC" id="2.2.1.6"/>
    </reaction>
</comment>
<evidence type="ECO:0000256" key="4">
    <source>
        <dbReference type="ARBA" id="ARBA00011744"/>
    </source>
</evidence>
<dbReference type="InterPro" id="IPR019455">
    <property type="entry name" value="Acetolactate_synth_ssu_C"/>
</dbReference>
<dbReference type="SUPFAM" id="SSF55021">
    <property type="entry name" value="ACT-like"/>
    <property type="match status" value="2"/>
</dbReference>
<dbReference type="CDD" id="cd04878">
    <property type="entry name" value="ACT_AHAS"/>
    <property type="match status" value="1"/>
</dbReference>
<dbReference type="EC" id="2.2.1.6" evidence="8"/>
<proteinExistence type="inferred from homology"/>
<evidence type="ECO:0000256" key="3">
    <source>
        <dbReference type="ARBA" id="ARBA00006341"/>
    </source>
</evidence>
<evidence type="ECO:0000256" key="6">
    <source>
        <dbReference type="ARBA" id="ARBA00023304"/>
    </source>
</evidence>
<dbReference type="NCBIfam" id="NF008864">
    <property type="entry name" value="PRK11895.1"/>
    <property type="match status" value="1"/>
</dbReference>
<name>A0ABS9MP41_9BURK</name>
<dbReference type="InterPro" id="IPR027271">
    <property type="entry name" value="Acetolactate_synth/TF_NikR_C"/>
</dbReference>
<dbReference type="PROSITE" id="PS51671">
    <property type="entry name" value="ACT"/>
    <property type="match status" value="1"/>
</dbReference>
<dbReference type="NCBIfam" id="TIGR00119">
    <property type="entry name" value="acolac_sm"/>
    <property type="match status" value="1"/>
</dbReference>
<evidence type="ECO:0000256" key="7">
    <source>
        <dbReference type="ARBA" id="ARBA00048670"/>
    </source>
</evidence>
<comment type="function">
    <text evidence="8">Catalyzes the conversion of 2 pyruvate molecules into acetolactate in the first common step of the biosynthetic pathway of the branched-amino acids such as leucine, isoleucine, and valine.</text>
</comment>
<dbReference type="InterPro" id="IPR002912">
    <property type="entry name" value="ACT_dom"/>
</dbReference>
<dbReference type="Proteomes" id="UP001297600">
    <property type="component" value="Unassembled WGS sequence"/>
</dbReference>